<protein>
    <submittedName>
        <fullName evidence="2">Uncharacterized protein</fullName>
    </submittedName>
</protein>
<accession>A0A914RAD5</accession>
<dbReference type="Proteomes" id="UP000887564">
    <property type="component" value="Unplaced"/>
</dbReference>
<evidence type="ECO:0000313" key="1">
    <source>
        <dbReference type="Proteomes" id="UP000887564"/>
    </source>
</evidence>
<evidence type="ECO:0000313" key="2">
    <source>
        <dbReference type="WBParaSite" id="PEQ_0000166501-mRNA-1"/>
    </source>
</evidence>
<proteinExistence type="predicted"/>
<name>A0A914RAD5_PAREQ</name>
<dbReference type="WBParaSite" id="PEQ_0000166501-mRNA-1">
    <property type="protein sequence ID" value="PEQ_0000166501-mRNA-1"/>
    <property type="gene ID" value="PEQ_0000166501"/>
</dbReference>
<reference evidence="2" key="1">
    <citation type="submission" date="2022-11" db="UniProtKB">
        <authorList>
            <consortium name="WormBaseParasite"/>
        </authorList>
    </citation>
    <scope>IDENTIFICATION</scope>
</reference>
<sequence length="35" mass="4028">MQKAIIIGDLNRHEIAVVLIHWNDACFGVHWLSAR</sequence>
<dbReference type="AlphaFoldDB" id="A0A914RAD5"/>
<keyword evidence="1" id="KW-1185">Reference proteome</keyword>
<organism evidence="1 2">
    <name type="scientific">Parascaris equorum</name>
    <name type="common">Equine roundworm</name>
    <dbReference type="NCBI Taxonomy" id="6256"/>
    <lineage>
        <taxon>Eukaryota</taxon>
        <taxon>Metazoa</taxon>
        <taxon>Ecdysozoa</taxon>
        <taxon>Nematoda</taxon>
        <taxon>Chromadorea</taxon>
        <taxon>Rhabditida</taxon>
        <taxon>Spirurina</taxon>
        <taxon>Ascaridomorpha</taxon>
        <taxon>Ascaridoidea</taxon>
        <taxon>Ascarididae</taxon>
        <taxon>Parascaris</taxon>
    </lineage>
</organism>